<dbReference type="Proteomes" id="UP001055955">
    <property type="component" value="Chromosome"/>
</dbReference>
<sequence>MNYRSTQLLIFLLLIVASICQAYGVIASPIVVHVELTIIFALITLITIEQVTIHNHPFNIMIKPFTQRWRQTLPWLMRIGVRSQPYGLCLNLSNHPIDYTLVPGLEPVFNFKYQNCYIRGFQKLYCSMLIEISHDENNMIALHQLFRELRKSGIKFKNIHFLISQTQLINLGDYLQKDWALLTPILSSVKQNHLILYNQDLHQDLYFCCEYGECNIPLFSFPNSTDNTIRQSINTQYSEFIQSLMAQLNELTLVAQSNSSVSQNLFTLPHTLSKLKYNLLNAIEYCNEAKLNICSFGLGLFHTQPPSLCYDRWNITQRLKQLFFMLLCTLVIINLNNYHTTYKQKIELNRYDAQEVIYPMIKNSSKYTPHKTHLKRSLSAWSKELTSEERDVAGLLLSASNSNHLSHAQKEIIKYMGIKLNEEEASQLSLLWRQVATAPSKINLRTLAHFIEPSEITNICQIIEGYNYTQCHSTLKDDLSYIKVKNKIDYISKTLLPVDPENAMQAHKQLAYITKNQSVIGQNIREELYSLEHKISNHNLEELRTSLEQLSDILNLLQANEGIVLLNRLKDFFKESSHIETPSQAFNYIKSSYSIHDHTANTVQSALSNLNPYQQQWFNKYINYERHRIETLAIQHITGQWKDIEHSINVIRHQFPFDKNAQTNCNESEITQLYATSGIINKFYKNHLETFINIDLDKNKANNKLLSIPVPDNIISTIMHAKVLNAALISSKENILQNWGIKLMQPQHPIESVTLITNKNKQRLSEHKLTTLHWTPGDFISLEIQLTDKRIINYSYSDYWSFISFLRGLKQTNKKTYTINDPKNQWVLNLEMHPNHPISINNERIFMLPNSSWTE</sequence>
<evidence type="ECO:0000256" key="1">
    <source>
        <dbReference type="SAM" id="Phobius"/>
    </source>
</evidence>
<accession>A0ABY5DMB8</accession>
<name>A0ABY5DMB8_9GAMM</name>
<dbReference type="RefSeq" id="WP_258568606.1">
    <property type="nucleotide sequence ID" value="NZ_CP092900.1"/>
</dbReference>
<gene>
    <name evidence="2" type="ORF">MMH89_01450</name>
</gene>
<evidence type="ECO:0000313" key="2">
    <source>
        <dbReference type="EMBL" id="UTC24817.1"/>
    </source>
</evidence>
<organism evidence="2 3">
    <name type="scientific">Candidatus Comchoanobacter bicostacola</name>
    <dbReference type="NCBI Taxonomy" id="2919598"/>
    <lineage>
        <taxon>Bacteria</taxon>
        <taxon>Pseudomonadati</taxon>
        <taxon>Pseudomonadota</taxon>
        <taxon>Gammaproteobacteria</taxon>
        <taxon>Candidatus Comchoanobacterales</taxon>
        <taxon>Candidatus Comchoanobacteraceae</taxon>
        <taxon>Candidatus Comchoanobacter</taxon>
    </lineage>
</organism>
<feature type="transmembrane region" description="Helical" evidence="1">
    <location>
        <begin position="322"/>
        <end position="339"/>
    </location>
</feature>
<reference evidence="2 3" key="1">
    <citation type="journal article" date="2022" name="Nat. Microbiol.">
        <title>The microbiome of a bacterivorous marine choanoflagellate contains a resource-demanding obligate bacterial associate.</title>
        <authorList>
            <person name="Needham D.M."/>
            <person name="Poirier C."/>
            <person name="Bachy C."/>
            <person name="George E.E."/>
            <person name="Wilken S."/>
            <person name="Yung C.C.M."/>
            <person name="Limardo A.J."/>
            <person name="Morando M."/>
            <person name="Sudek L."/>
            <person name="Malmstrom R.R."/>
            <person name="Keeling P.J."/>
            <person name="Santoro A.E."/>
            <person name="Worden A.Z."/>
        </authorList>
    </citation>
    <scope>NUCLEOTIDE SEQUENCE [LARGE SCALE GENOMIC DNA]</scope>
    <source>
        <strain evidence="2 3">Comchoano-1</strain>
    </source>
</reference>
<feature type="transmembrane region" description="Helical" evidence="1">
    <location>
        <begin position="32"/>
        <end position="53"/>
    </location>
</feature>
<keyword evidence="1" id="KW-0472">Membrane</keyword>
<keyword evidence="3" id="KW-1185">Reference proteome</keyword>
<proteinExistence type="predicted"/>
<evidence type="ECO:0000313" key="3">
    <source>
        <dbReference type="Proteomes" id="UP001055955"/>
    </source>
</evidence>
<keyword evidence="1" id="KW-0812">Transmembrane</keyword>
<dbReference type="EMBL" id="CP092900">
    <property type="protein sequence ID" value="UTC24817.1"/>
    <property type="molecule type" value="Genomic_DNA"/>
</dbReference>
<keyword evidence="1" id="KW-1133">Transmembrane helix</keyword>
<protein>
    <submittedName>
        <fullName evidence="2">Uncharacterized protein</fullName>
    </submittedName>
</protein>